<organism evidence="1 2">
    <name type="scientific">Rhizobium tumorigenes</name>
    <dbReference type="NCBI Taxonomy" id="2041385"/>
    <lineage>
        <taxon>Bacteria</taxon>
        <taxon>Pseudomonadati</taxon>
        <taxon>Pseudomonadota</taxon>
        <taxon>Alphaproteobacteria</taxon>
        <taxon>Hyphomicrobiales</taxon>
        <taxon>Rhizobiaceae</taxon>
        <taxon>Rhizobium/Agrobacterium group</taxon>
        <taxon>Rhizobium</taxon>
    </lineage>
</organism>
<dbReference type="KEGG" id="rtu:PR017_07070"/>
<proteinExistence type="predicted"/>
<name>A0AAF1KRM2_9HYPH</name>
<reference evidence="1 2" key="1">
    <citation type="journal article" date="2018" name="Sci. Rep.">
        <title>Rhizobium tumorigenes sp. nov., a novel plant tumorigenic bacterium isolated from cane gall tumors on thornless blackberry.</title>
        <authorList>
            <person name="Kuzmanovi N."/>
            <person name="Smalla K."/>
            <person name="Gronow S."/>
            <person name="PuBawska J."/>
        </authorList>
    </citation>
    <scope>NUCLEOTIDE SEQUENCE [LARGE SCALE GENOMIC DNA]</scope>
    <source>
        <strain evidence="1 2">1078</strain>
    </source>
</reference>
<dbReference type="RefSeq" id="WP_111221965.1">
    <property type="nucleotide sequence ID" value="NZ_CP117255.1"/>
</dbReference>
<dbReference type="Proteomes" id="UP000249499">
    <property type="component" value="Chromosome"/>
</dbReference>
<dbReference type="AlphaFoldDB" id="A0AAF1KRM2"/>
<evidence type="ECO:0000313" key="1">
    <source>
        <dbReference type="EMBL" id="WFR96867.1"/>
    </source>
</evidence>
<dbReference type="EMBL" id="CP117255">
    <property type="protein sequence ID" value="WFR96867.1"/>
    <property type="molecule type" value="Genomic_DNA"/>
</dbReference>
<gene>
    <name evidence="1" type="ORF">PR017_07070</name>
</gene>
<evidence type="ECO:0000313" key="2">
    <source>
        <dbReference type="Proteomes" id="UP000249499"/>
    </source>
</evidence>
<reference evidence="2" key="2">
    <citation type="journal article" date="2023" name="MicrobiologyOpen">
        <title>Genomics of the tumorigenes clade of the family Rhizobiaceae and description of Rhizobium rhododendri sp. nov.</title>
        <authorList>
            <person name="Kuzmanovic N."/>
            <person name="diCenzo G.C."/>
            <person name="Bunk B."/>
            <person name="Sproeer C."/>
            <person name="Fruehling A."/>
            <person name="Neumann-Schaal M."/>
            <person name="Overmann J."/>
            <person name="Smalla K."/>
        </authorList>
    </citation>
    <scope>NUCLEOTIDE SEQUENCE [LARGE SCALE GENOMIC DNA]</scope>
    <source>
        <strain evidence="2">1078</strain>
    </source>
</reference>
<sequence length="273" mass="30397">MANKEVSLSVLEKGSGYRKILRVVDRGKDEVVLIIPALAMNYEGPNPYATRDELQSTTIAENRWSIHPSKKSLKQINLIKKTTRTVSTEIEDGFLVTSTIKSKSGFQPVFSRRVPRMKEPVFDVSGAGSTNIGTYNPKKLQLLTALLVGHKDVAFLPTIPDKSISIWVIEVGMYAVVLMASFLKFPAYQGNSREVYTNDPGPEFDGPFGTSMSPDQCINYFTKERILLAGDAFKNHPDVVNSKYYHGLLTNPKFLAIHPRDGRLVDGQMINLS</sequence>
<accession>A0AAF1KRM2</accession>
<protein>
    <submittedName>
        <fullName evidence="1">Uncharacterized protein</fullName>
    </submittedName>
</protein>
<keyword evidence="2" id="KW-1185">Reference proteome</keyword>